<name>A0ABT2MR70_9CYAN</name>
<comment type="caution">
    <text evidence="1">The sequence shown here is derived from an EMBL/GenBank/DDBJ whole genome shotgun (WGS) entry which is preliminary data.</text>
</comment>
<evidence type="ECO:0000313" key="2">
    <source>
        <dbReference type="Proteomes" id="UP001525890"/>
    </source>
</evidence>
<accession>A0ABT2MR70</accession>
<sequence length="81" mass="9612">MTFTEITVKNAANLRCHPIDWSDRRVTEKCFGIPNEEQLVDTPYQLFQVSANEYGRVHGFFIEEENIFYIVWLDPNHNLYS</sequence>
<dbReference type="RefSeq" id="WP_368006050.1">
    <property type="nucleotide sequence ID" value="NZ_JAMXFF010000010.1"/>
</dbReference>
<keyword evidence="2" id="KW-1185">Reference proteome</keyword>
<proteinExistence type="predicted"/>
<gene>
    <name evidence="1" type="ORF">NG799_08680</name>
</gene>
<dbReference type="EMBL" id="JAMXFF010000010">
    <property type="protein sequence ID" value="MCT7966406.1"/>
    <property type="molecule type" value="Genomic_DNA"/>
</dbReference>
<evidence type="ECO:0000313" key="1">
    <source>
        <dbReference type="EMBL" id="MCT7966406.1"/>
    </source>
</evidence>
<dbReference type="Proteomes" id="UP001525890">
    <property type="component" value="Unassembled WGS sequence"/>
</dbReference>
<protein>
    <submittedName>
        <fullName evidence="1">Uncharacterized protein</fullName>
    </submittedName>
</protein>
<reference evidence="1 2" key="1">
    <citation type="journal article" date="2022" name="Front. Microbiol.">
        <title>High genomic differentiation and limited gene flow indicate recent cryptic speciation within the genus Laspinema (cyanobacteria).</title>
        <authorList>
            <person name="Stanojkovic A."/>
            <person name="Skoupy S."/>
            <person name="Skaloud P."/>
            <person name="Dvorak P."/>
        </authorList>
    </citation>
    <scope>NUCLEOTIDE SEQUENCE [LARGE SCALE GENOMIC DNA]</scope>
    <source>
        <strain evidence="1 2">D2a</strain>
    </source>
</reference>
<organism evidence="1 2">
    <name type="scientific">Laspinema palackyanum D2a</name>
    <dbReference type="NCBI Taxonomy" id="2953684"/>
    <lineage>
        <taxon>Bacteria</taxon>
        <taxon>Bacillati</taxon>
        <taxon>Cyanobacteriota</taxon>
        <taxon>Cyanophyceae</taxon>
        <taxon>Oscillatoriophycideae</taxon>
        <taxon>Oscillatoriales</taxon>
        <taxon>Laspinemataceae</taxon>
        <taxon>Laspinema</taxon>
        <taxon>Laspinema palackyanum</taxon>
    </lineage>
</organism>